<accession>A0A2P6VII4</accession>
<dbReference type="InterPro" id="IPR015500">
    <property type="entry name" value="Peptidase_S8_subtilisin-rel"/>
</dbReference>
<dbReference type="GO" id="GO:0004252">
    <property type="term" value="F:serine-type endopeptidase activity"/>
    <property type="evidence" value="ECO:0007669"/>
    <property type="project" value="InterPro"/>
</dbReference>
<dbReference type="OrthoDB" id="5139247at2759"/>
<keyword evidence="2" id="KW-0645">Protease</keyword>
<organism evidence="7 8">
    <name type="scientific">Micractinium conductrix</name>
    <dbReference type="NCBI Taxonomy" id="554055"/>
    <lineage>
        <taxon>Eukaryota</taxon>
        <taxon>Viridiplantae</taxon>
        <taxon>Chlorophyta</taxon>
        <taxon>core chlorophytes</taxon>
        <taxon>Trebouxiophyceae</taxon>
        <taxon>Chlorellales</taxon>
        <taxon>Chlorellaceae</taxon>
        <taxon>Chlorella clade</taxon>
        <taxon>Micractinium</taxon>
    </lineage>
</organism>
<dbReference type="AlphaFoldDB" id="A0A2P6VII4"/>
<reference evidence="7 8" key="1">
    <citation type="journal article" date="2018" name="Plant J.">
        <title>Genome sequences of Chlorella sorokiniana UTEX 1602 and Micractinium conductrix SAG 241.80: implications to maltose excretion by a green alga.</title>
        <authorList>
            <person name="Arriola M.B."/>
            <person name="Velmurugan N."/>
            <person name="Zhang Y."/>
            <person name="Plunkett M.H."/>
            <person name="Hondzo H."/>
            <person name="Barney B.M."/>
        </authorList>
    </citation>
    <scope>NUCLEOTIDE SEQUENCE [LARGE SCALE GENOMIC DNA]</scope>
    <source>
        <strain evidence="7 8">SAG 241.80</strain>
    </source>
</reference>
<evidence type="ECO:0000256" key="4">
    <source>
        <dbReference type="ARBA" id="ARBA00022825"/>
    </source>
</evidence>
<dbReference type="InterPro" id="IPR050131">
    <property type="entry name" value="Peptidase_S8_subtilisin-like"/>
</dbReference>
<keyword evidence="4" id="KW-0720">Serine protease</keyword>
<dbReference type="PRINTS" id="PR00723">
    <property type="entry name" value="SUBTILISIN"/>
</dbReference>
<evidence type="ECO:0000259" key="6">
    <source>
        <dbReference type="Pfam" id="PF00082"/>
    </source>
</evidence>
<dbReference type="Gene3D" id="3.40.50.200">
    <property type="entry name" value="Peptidase S8/S53 domain"/>
    <property type="match status" value="2"/>
</dbReference>
<keyword evidence="8" id="KW-1185">Reference proteome</keyword>
<dbReference type="PROSITE" id="PS00138">
    <property type="entry name" value="SUBTILASE_SER"/>
    <property type="match status" value="1"/>
</dbReference>
<dbReference type="PROSITE" id="PS51892">
    <property type="entry name" value="SUBTILASE"/>
    <property type="match status" value="1"/>
</dbReference>
<comment type="caution">
    <text evidence="5">Lacks conserved residue(s) required for the propagation of feature annotation.</text>
</comment>
<evidence type="ECO:0000313" key="8">
    <source>
        <dbReference type="Proteomes" id="UP000239649"/>
    </source>
</evidence>
<evidence type="ECO:0000313" key="7">
    <source>
        <dbReference type="EMBL" id="PSC73906.1"/>
    </source>
</evidence>
<dbReference type="EMBL" id="LHPF02000006">
    <property type="protein sequence ID" value="PSC73906.1"/>
    <property type="molecule type" value="Genomic_DNA"/>
</dbReference>
<gene>
    <name evidence="7" type="ORF">C2E20_3229</name>
</gene>
<feature type="domain" description="Peptidase S8/S53" evidence="6">
    <location>
        <begin position="80"/>
        <end position="183"/>
    </location>
</feature>
<keyword evidence="3" id="KW-0378">Hydrolase</keyword>
<proteinExistence type="inferred from homology"/>
<dbReference type="Pfam" id="PF00082">
    <property type="entry name" value="Peptidase_S8"/>
    <property type="match status" value="2"/>
</dbReference>
<dbReference type="InterPro" id="IPR023828">
    <property type="entry name" value="Peptidase_S8_Ser-AS"/>
</dbReference>
<dbReference type="SUPFAM" id="SSF52743">
    <property type="entry name" value="Subtilisin-like"/>
    <property type="match status" value="1"/>
</dbReference>
<dbReference type="Proteomes" id="UP000239649">
    <property type="component" value="Unassembled WGS sequence"/>
</dbReference>
<dbReference type="InterPro" id="IPR000209">
    <property type="entry name" value="Peptidase_S8/S53_dom"/>
</dbReference>
<dbReference type="InterPro" id="IPR036852">
    <property type="entry name" value="Peptidase_S8/S53_dom_sf"/>
</dbReference>
<evidence type="ECO:0000256" key="2">
    <source>
        <dbReference type="ARBA" id="ARBA00022670"/>
    </source>
</evidence>
<dbReference type="PANTHER" id="PTHR43806">
    <property type="entry name" value="PEPTIDASE S8"/>
    <property type="match status" value="1"/>
</dbReference>
<comment type="caution">
    <text evidence="7">The sequence shown here is derived from an EMBL/GenBank/DDBJ whole genome shotgun (WGS) entry which is preliminary data.</text>
</comment>
<sequence>MTVVRGGGAAGTLGRRCRQSLRSVDGGVGARLPPDALMEMRITDGSTPLEAAARLCARPGMWFLPQIDAPAAWDTTTGSKDVKVCVIDTGARRTHQDLTNNIAGGWNRGEDANGNLPAPGTSAYNDFNDGNGVSWTMSLYVCKVGSVPKNGQVSLSTDGIIDCYSLCNKAGAKVVSASYGGGDAMQSELDVHIATPGVNILSTGDLCILSTSCQHPVNILCTGDSDYDWYSGTSMATPLTAGAIALLRAVKPAATVAEIKNAVINSANPLAALSGKVVANGRLNVARAMAYLLGKALPNPTTRTYTWVQQATTRYTYADGFEKRTTSTLAAAACMTSCQTTPWCFFAEHSGTTCTLVDAAGVVSSAASAAGVTSGYKAQITSLPYLSNEITDGSYSISVPPTICPDRRRRSVVFRYYAASSGWVRATSCGHTSLLADGSPADSVVSVFSSTSGQYGVGTFFCEDGNDDGDCTGASLFAFDVDIQLVAGCFY</sequence>
<dbReference type="GO" id="GO:0006508">
    <property type="term" value="P:proteolysis"/>
    <property type="evidence" value="ECO:0007669"/>
    <property type="project" value="UniProtKB-KW"/>
</dbReference>
<evidence type="ECO:0000256" key="3">
    <source>
        <dbReference type="ARBA" id="ARBA00022801"/>
    </source>
</evidence>
<evidence type="ECO:0000256" key="1">
    <source>
        <dbReference type="ARBA" id="ARBA00011073"/>
    </source>
</evidence>
<comment type="similarity">
    <text evidence="1 5">Belongs to the peptidase S8 family.</text>
</comment>
<feature type="domain" description="Peptidase S8/S53" evidence="6">
    <location>
        <begin position="185"/>
        <end position="269"/>
    </location>
</feature>
<dbReference type="PANTHER" id="PTHR43806:SF11">
    <property type="entry name" value="CEREVISIN-RELATED"/>
    <property type="match status" value="1"/>
</dbReference>
<protein>
    <submittedName>
        <fullName evidence="7">Alkaline phosphatase</fullName>
    </submittedName>
</protein>
<evidence type="ECO:0000256" key="5">
    <source>
        <dbReference type="PROSITE-ProRule" id="PRU01240"/>
    </source>
</evidence>
<name>A0A2P6VII4_9CHLO</name>